<evidence type="ECO:0000259" key="2">
    <source>
        <dbReference type="Pfam" id="PF14111"/>
    </source>
</evidence>
<dbReference type="InterPro" id="IPR025558">
    <property type="entry name" value="DUF4283"/>
</dbReference>
<dbReference type="EMBL" id="AWUE01021032">
    <property type="protein sequence ID" value="OMO63948.1"/>
    <property type="molecule type" value="Genomic_DNA"/>
</dbReference>
<sequence length="358" mass="40057">MSETFSENLPSPSPPPPDPGGSSSTPIFANNPESNPKIDTVQQNAKNPISYKNKLLAYSNHTYFPSWFNQVPIFEETGAQQIESMDCGGKPSITLSMEDRLRIRRPRRNSLILKLIGGNLRFMNLLILKKLWRIQSAFSVSDLGNGYYLARFKSPDEYYVALAGGPWFLNDRLLSVQRWIPNFRASENKLPSTMAIWVQLPELPIEYYDLPTLHQIASLIGTPIKIDANTSNTARTQYARLCVEVEIGKSLPKTILIEGEIQHIVSQRRRRTTRPMNQTLDAAQERVTQPIPHNPVGVKSLDPQVAHNSERPVPNANYGAVSRPKQAWKPKAGTTQPSNISSIPLAQTSNSFSILADL</sequence>
<dbReference type="AlphaFoldDB" id="A0A1R3H0Q1"/>
<feature type="compositionally biased region" description="Polar residues" evidence="1">
    <location>
        <begin position="333"/>
        <end position="343"/>
    </location>
</feature>
<organism evidence="3 4">
    <name type="scientific">Corchorus olitorius</name>
    <dbReference type="NCBI Taxonomy" id="93759"/>
    <lineage>
        <taxon>Eukaryota</taxon>
        <taxon>Viridiplantae</taxon>
        <taxon>Streptophyta</taxon>
        <taxon>Embryophyta</taxon>
        <taxon>Tracheophyta</taxon>
        <taxon>Spermatophyta</taxon>
        <taxon>Magnoliopsida</taxon>
        <taxon>eudicotyledons</taxon>
        <taxon>Gunneridae</taxon>
        <taxon>Pentapetalae</taxon>
        <taxon>rosids</taxon>
        <taxon>malvids</taxon>
        <taxon>Malvales</taxon>
        <taxon>Malvaceae</taxon>
        <taxon>Grewioideae</taxon>
        <taxon>Apeibeae</taxon>
        <taxon>Corchorus</taxon>
    </lineage>
</organism>
<name>A0A1R3H0Q1_9ROSI</name>
<dbReference type="STRING" id="93759.A0A1R3H0Q1"/>
<accession>A0A1R3H0Q1</accession>
<evidence type="ECO:0000313" key="3">
    <source>
        <dbReference type="EMBL" id="OMO63948.1"/>
    </source>
</evidence>
<dbReference type="InterPro" id="IPR040256">
    <property type="entry name" value="At4g02000-like"/>
</dbReference>
<protein>
    <recommendedName>
        <fullName evidence="2">DUF4283 domain-containing protein</fullName>
    </recommendedName>
</protein>
<dbReference type="PANTHER" id="PTHR31286">
    <property type="entry name" value="GLYCINE-RICH CELL WALL STRUCTURAL PROTEIN 1.8-LIKE"/>
    <property type="match status" value="1"/>
</dbReference>
<feature type="domain" description="DUF4283" evidence="2">
    <location>
        <begin position="127"/>
        <end position="186"/>
    </location>
</feature>
<feature type="region of interest" description="Disordered" evidence="1">
    <location>
        <begin position="1"/>
        <end position="39"/>
    </location>
</feature>
<dbReference type="Proteomes" id="UP000187203">
    <property type="component" value="Unassembled WGS sequence"/>
</dbReference>
<gene>
    <name evidence="3" type="ORF">COLO4_32164</name>
</gene>
<feature type="region of interest" description="Disordered" evidence="1">
    <location>
        <begin position="306"/>
        <end position="343"/>
    </location>
</feature>
<comment type="caution">
    <text evidence="3">The sequence shown here is derived from an EMBL/GenBank/DDBJ whole genome shotgun (WGS) entry which is preliminary data.</text>
</comment>
<evidence type="ECO:0000313" key="4">
    <source>
        <dbReference type="Proteomes" id="UP000187203"/>
    </source>
</evidence>
<dbReference type="OrthoDB" id="1926761at2759"/>
<evidence type="ECO:0000256" key="1">
    <source>
        <dbReference type="SAM" id="MobiDB-lite"/>
    </source>
</evidence>
<reference evidence="4" key="1">
    <citation type="submission" date="2013-09" db="EMBL/GenBank/DDBJ databases">
        <title>Corchorus olitorius genome sequencing.</title>
        <authorList>
            <person name="Alam M."/>
            <person name="Haque M.S."/>
            <person name="Islam M.S."/>
            <person name="Emdad E.M."/>
            <person name="Islam M.M."/>
            <person name="Ahmed B."/>
            <person name="Halim A."/>
            <person name="Hossen Q.M.M."/>
            <person name="Hossain M.Z."/>
            <person name="Ahmed R."/>
            <person name="Khan M.M."/>
            <person name="Islam R."/>
            <person name="Rashid M.M."/>
            <person name="Khan S.A."/>
            <person name="Rahman M.S."/>
            <person name="Alam M."/>
            <person name="Yahiya A.S."/>
            <person name="Khan M.S."/>
            <person name="Azam M.S."/>
            <person name="Haque T."/>
            <person name="Lashkar M.Z.H."/>
            <person name="Akhand A.I."/>
            <person name="Morshed G."/>
            <person name="Roy S."/>
            <person name="Uddin K.S."/>
            <person name="Rabeya T."/>
            <person name="Hossain A.S."/>
            <person name="Chowdhury A."/>
            <person name="Snigdha A.R."/>
            <person name="Mortoza M.S."/>
            <person name="Matin S.A."/>
            <person name="Hoque S.M.E."/>
            <person name="Islam M.K."/>
            <person name="Roy D.K."/>
            <person name="Haider R."/>
            <person name="Moosa M.M."/>
            <person name="Elias S.M."/>
            <person name="Hasan A.M."/>
            <person name="Jahan S."/>
            <person name="Shafiuddin M."/>
            <person name="Mahmood N."/>
            <person name="Shommy N.S."/>
        </authorList>
    </citation>
    <scope>NUCLEOTIDE SEQUENCE [LARGE SCALE GENOMIC DNA]</scope>
    <source>
        <strain evidence="4">cv. O-4</strain>
    </source>
</reference>
<proteinExistence type="predicted"/>
<dbReference type="Pfam" id="PF14111">
    <property type="entry name" value="DUF4283"/>
    <property type="match status" value="1"/>
</dbReference>
<keyword evidence="4" id="KW-1185">Reference proteome</keyword>
<dbReference type="PANTHER" id="PTHR31286:SF99">
    <property type="entry name" value="DUF4283 DOMAIN-CONTAINING PROTEIN"/>
    <property type="match status" value="1"/>
</dbReference>